<evidence type="ECO:0000313" key="10">
    <source>
        <dbReference type="Proteomes" id="UP001374579"/>
    </source>
</evidence>
<dbReference type="SUPFAM" id="SSF57850">
    <property type="entry name" value="RING/U-box"/>
    <property type="match status" value="1"/>
</dbReference>
<organism evidence="9 10">
    <name type="scientific">Littorina saxatilis</name>
    <dbReference type="NCBI Taxonomy" id="31220"/>
    <lineage>
        <taxon>Eukaryota</taxon>
        <taxon>Metazoa</taxon>
        <taxon>Spiralia</taxon>
        <taxon>Lophotrochozoa</taxon>
        <taxon>Mollusca</taxon>
        <taxon>Gastropoda</taxon>
        <taxon>Caenogastropoda</taxon>
        <taxon>Littorinimorpha</taxon>
        <taxon>Littorinoidea</taxon>
        <taxon>Littorinidae</taxon>
        <taxon>Littorina</taxon>
    </lineage>
</organism>
<evidence type="ECO:0000313" key="9">
    <source>
        <dbReference type="EMBL" id="KAK7094484.1"/>
    </source>
</evidence>
<dbReference type="Gene3D" id="2.60.120.920">
    <property type="match status" value="1"/>
</dbReference>
<dbReference type="Pfam" id="PF07177">
    <property type="entry name" value="Neuralized"/>
    <property type="match status" value="1"/>
</dbReference>
<evidence type="ECO:0000259" key="6">
    <source>
        <dbReference type="PROSITE" id="PS50089"/>
    </source>
</evidence>
<dbReference type="Proteomes" id="UP001374579">
    <property type="component" value="Unassembled WGS sequence"/>
</dbReference>
<protein>
    <submittedName>
        <fullName evidence="9">Uncharacterized protein</fullName>
    </submittedName>
</protein>
<sequence length="482" mass="52980">MATSSLPVDPNEMQCSICHELFVEPKILPCGHLLCRQCLLSWLQSQAEAARCPLGRCSIIDEKDRRSGKSVVDIADSFLTDRAMAALVEAHRLLSEQHVCCVCVNVSAVCVCMDCGDTLCQKCTTLHKKQSATKHHAVHKLSSLTTQTLAAKSRSACAVHADTLPVKFCPAHRVSVCLHCATTAHRQCPDVRDVEERRGEARATLRELASTLAAQEAEVARGIGQADDQLTDIDRQTKASIAETDAIFDHLTSVINTHRRQVTGTILKTSSDKKAATQDRKNVLLNHRGKLILHKRFVERSEGVVTRDDVTALTSEMKPFVNGHVGSTSALLTPADVTRRLTVMREQEEMYNVTKALSALITIKDIPIADGDTSGPASFYFHDNHGTNIVLSNNHKTAERKGRGYRNGIVVSRYPIEVNKLYEICMDKADGPEGWYLPVGVVTSSPFSMTLPARSGFWDKAVVVWAGNVTDHGAQVSMTSWW</sequence>
<dbReference type="AlphaFoldDB" id="A0AAN9AWT6"/>
<evidence type="ECO:0000256" key="3">
    <source>
        <dbReference type="ARBA" id="ARBA00022833"/>
    </source>
</evidence>
<dbReference type="InterPro" id="IPR047153">
    <property type="entry name" value="TRIM45/56/19-like"/>
</dbReference>
<keyword evidence="2 4" id="KW-0863">Zinc-finger</keyword>
<keyword evidence="1" id="KW-0479">Metal-binding</keyword>
<dbReference type="InterPro" id="IPR001841">
    <property type="entry name" value="Znf_RING"/>
</dbReference>
<dbReference type="Gene3D" id="3.30.40.10">
    <property type="entry name" value="Zinc/RING finger domain, C3HC4 (zinc finger)"/>
    <property type="match status" value="1"/>
</dbReference>
<proteinExistence type="predicted"/>
<dbReference type="GO" id="GO:0006513">
    <property type="term" value="P:protein monoubiquitination"/>
    <property type="evidence" value="ECO:0007669"/>
    <property type="project" value="TreeGrafter"/>
</dbReference>
<dbReference type="PANTHER" id="PTHR25462:SF229">
    <property type="entry name" value="TRANSCRIPTION INTERMEDIARY FACTOR 1-BETA"/>
    <property type="match status" value="1"/>
</dbReference>
<dbReference type="Pfam" id="PF13445">
    <property type="entry name" value="zf-RING_UBOX"/>
    <property type="match status" value="1"/>
</dbReference>
<keyword evidence="10" id="KW-1185">Reference proteome</keyword>
<dbReference type="GO" id="GO:0008270">
    <property type="term" value="F:zinc ion binding"/>
    <property type="evidence" value="ECO:0007669"/>
    <property type="project" value="UniProtKB-KW"/>
</dbReference>
<dbReference type="PROSITE" id="PS50089">
    <property type="entry name" value="ZF_RING_2"/>
    <property type="match status" value="1"/>
</dbReference>
<evidence type="ECO:0000259" key="8">
    <source>
        <dbReference type="PROSITE" id="PS51065"/>
    </source>
</evidence>
<evidence type="ECO:0000256" key="2">
    <source>
        <dbReference type="ARBA" id="ARBA00022771"/>
    </source>
</evidence>
<dbReference type="CDD" id="cd19757">
    <property type="entry name" value="Bbox1"/>
    <property type="match status" value="1"/>
</dbReference>
<dbReference type="InterPro" id="IPR017907">
    <property type="entry name" value="Znf_RING_CS"/>
</dbReference>
<dbReference type="InterPro" id="IPR006573">
    <property type="entry name" value="NHR_dom"/>
</dbReference>
<gene>
    <name evidence="9" type="ORF">V1264_006041</name>
</gene>
<dbReference type="InterPro" id="IPR013083">
    <property type="entry name" value="Znf_RING/FYVE/PHD"/>
</dbReference>
<dbReference type="InterPro" id="IPR027370">
    <property type="entry name" value="Znf-RING_euk"/>
</dbReference>
<reference evidence="9 10" key="1">
    <citation type="submission" date="2024-02" db="EMBL/GenBank/DDBJ databases">
        <title>Chromosome-scale genome assembly of the rough periwinkle Littorina saxatilis.</title>
        <authorList>
            <person name="De Jode A."/>
            <person name="Faria R."/>
            <person name="Formenti G."/>
            <person name="Sims Y."/>
            <person name="Smith T.P."/>
            <person name="Tracey A."/>
            <person name="Wood J.M.D."/>
            <person name="Zagrodzka Z.B."/>
            <person name="Johannesson K."/>
            <person name="Butlin R.K."/>
            <person name="Leder E.H."/>
        </authorList>
    </citation>
    <scope>NUCLEOTIDE SEQUENCE [LARGE SCALE GENOMIC DNA]</scope>
    <source>
        <strain evidence="9">Snail1</strain>
        <tissue evidence="9">Muscle</tissue>
    </source>
</reference>
<dbReference type="SUPFAM" id="SSF57845">
    <property type="entry name" value="B-box zinc-binding domain"/>
    <property type="match status" value="1"/>
</dbReference>
<name>A0AAN9AWT6_9CAEN</name>
<evidence type="ECO:0000256" key="1">
    <source>
        <dbReference type="ARBA" id="ARBA00022723"/>
    </source>
</evidence>
<dbReference type="GO" id="GO:0061630">
    <property type="term" value="F:ubiquitin protein ligase activity"/>
    <property type="evidence" value="ECO:0007669"/>
    <property type="project" value="TreeGrafter"/>
</dbReference>
<dbReference type="PROSITE" id="PS50119">
    <property type="entry name" value="ZF_BBOX"/>
    <property type="match status" value="1"/>
</dbReference>
<dbReference type="PROSITE" id="PS51065">
    <property type="entry name" value="NHR"/>
    <property type="match status" value="1"/>
</dbReference>
<keyword evidence="3" id="KW-0862">Zinc</keyword>
<evidence type="ECO:0000256" key="4">
    <source>
        <dbReference type="PROSITE-ProRule" id="PRU00024"/>
    </source>
</evidence>
<feature type="domain" description="B box-type" evidence="7">
    <location>
        <begin position="95"/>
        <end position="141"/>
    </location>
</feature>
<dbReference type="InterPro" id="IPR000315">
    <property type="entry name" value="Znf_B-box"/>
</dbReference>
<feature type="domain" description="NHR" evidence="8">
    <location>
        <begin position="378"/>
        <end position="482"/>
    </location>
</feature>
<evidence type="ECO:0000256" key="5">
    <source>
        <dbReference type="SAM" id="Coils"/>
    </source>
</evidence>
<feature type="domain" description="RING-type" evidence="6">
    <location>
        <begin position="15"/>
        <end position="56"/>
    </location>
</feature>
<evidence type="ECO:0000259" key="7">
    <source>
        <dbReference type="PROSITE" id="PS50119"/>
    </source>
</evidence>
<dbReference type="PANTHER" id="PTHR25462">
    <property type="entry name" value="BONUS, ISOFORM C-RELATED"/>
    <property type="match status" value="1"/>
</dbReference>
<comment type="caution">
    <text evidence="9">The sequence shown here is derived from an EMBL/GenBank/DDBJ whole genome shotgun (WGS) entry which is preliminary data.</text>
</comment>
<dbReference type="InterPro" id="IPR043136">
    <property type="entry name" value="B30.2/SPRY_sf"/>
</dbReference>
<accession>A0AAN9AWT6</accession>
<dbReference type="EMBL" id="JBAMIC010000018">
    <property type="protein sequence ID" value="KAK7094484.1"/>
    <property type="molecule type" value="Genomic_DNA"/>
</dbReference>
<keyword evidence="5" id="KW-0175">Coiled coil</keyword>
<dbReference type="SMART" id="SM00184">
    <property type="entry name" value="RING"/>
    <property type="match status" value="2"/>
</dbReference>
<dbReference type="PROSITE" id="PS00518">
    <property type="entry name" value="ZF_RING_1"/>
    <property type="match status" value="1"/>
</dbReference>
<feature type="coiled-coil region" evidence="5">
    <location>
        <begin position="191"/>
        <end position="218"/>
    </location>
</feature>
<dbReference type="Gene3D" id="3.30.160.60">
    <property type="entry name" value="Classic Zinc Finger"/>
    <property type="match status" value="1"/>
</dbReference>